<sequence>MTSRKTQQEIDKTFKKVAEGIQTFESIYEKVKAATNPTQRDKLEENLKREIKKLQRFRDQIKSWAAGNEVKDKGPLLEQRKNIETCMEQFKAVEKEMKTKAYSKEGLSAASRLDPKEKEKAEACEFLTSMVDELQLRIEAMEAEEETLQAQMKKGKKDANKVNRMADISRITERHKWHVNKLEFLNRSLLNGNLEASQVQDLKESIKYYVDEGHNPDYSGEDETLYDDLDIGEDVEAQFGMGADNDRGSSHDAQSVPDDEPEMKSKSTKVDATSHRRPSTQMKSPLPVLATLHSSTSSSATPGMKPAPLPTRLPGETLKYASAAAAAAASDKSGVGILPLPPPPGASPAFSHVLPVSKSSSVASPVVSSVQPAFRPATTIAPAAAPTISATSSEEAVPLAARSRPTPTSAVSGTSSPAPTSTPKVDSAKEKPTTNGRTTPKETVDQDESIYHLPPGLQDLIQSFEATKKRATANPTPAVQRLLATALTTCPEPGDAEKPRHYKPQNPYNTPLYYPQEPLSIFDDPRLYDTGRIDTDTLFYLFYYRQGSYQQYLAAKALKNQSWRFHKQYQTWFQRHEEPKNITEEFEQGTYRFFDYESTWSVSQTPPLPALNRCHYPNPALTFVCPARMNRRKADFKFVYKYLEDEL</sequence>
<dbReference type="GO" id="GO:0006355">
    <property type="term" value="P:regulation of DNA-templated transcription"/>
    <property type="evidence" value="ECO:0007669"/>
    <property type="project" value="InterPro"/>
</dbReference>
<evidence type="ECO:0000256" key="8">
    <source>
        <dbReference type="ARBA" id="ARBA00023163"/>
    </source>
</evidence>
<evidence type="ECO:0000313" key="15">
    <source>
        <dbReference type="EMBL" id="KAJ5469644.1"/>
    </source>
</evidence>
<dbReference type="GeneID" id="81629107"/>
<dbReference type="InterPro" id="IPR007207">
    <property type="entry name" value="Not_N"/>
</dbReference>
<proteinExistence type="inferred from homology"/>
<dbReference type="InterPro" id="IPR040168">
    <property type="entry name" value="Not2/3/5"/>
</dbReference>
<feature type="compositionally biased region" description="Low complexity" evidence="12">
    <location>
        <begin position="289"/>
        <end position="301"/>
    </location>
</feature>
<dbReference type="AlphaFoldDB" id="A0A9X0BJM7"/>
<keyword evidence="10" id="KW-0010">Activator</keyword>
<keyword evidence="8 10" id="KW-0804">Transcription</keyword>
<gene>
    <name evidence="15" type="ORF">N7539_009262</name>
</gene>
<dbReference type="InterPro" id="IPR007282">
    <property type="entry name" value="NOT2/3/5_C"/>
</dbReference>
<dbReference type="EMBL" id="JAPWDQ010000015">
    <property type="protein sequence ID" value="KAJ5469644.1"/>
    <property type="molecule type" value="Genomic_DNA"/>
</dbReference>
<reference evidence="15" key="2">
    <citation type="journal article" date="2023" name="IMA Fungus">
        <title>Comparative genomic study of the Penicillium genus elucidates a diverse pangenome and 15 lateral gene transfer events.</title>
        <authorList>
            <person name="Petersen C."/>
            <person name="Sorensen T."/>
            <person name="Nielsen M.R."/>
            <person name="Sondergaard T.E."/>
            <person name="Sorensen J.L."/>
            <person name="Fitzpatrick D.A."/>
            <person name="Frisvad J.C."/>
            <person name="Nielsen K.L."/>
        </authorList>
    </citation>
    <scope>NUCLEOTIDE SEQUENCE</scope>
    <source>
        <strain evidence="15">IBT 30728</strain>
    </source>
</reference>
<feature type="region of interest" description="Disordered" evidence="12">
    <location>
        <begin position="360"/>
        <end position="450"/>
    </location>
</feature>
<evidence type="ECO:0000259" key="13">
    <source>
        <dbReference type="Pfam" id="PF04065"/>
    </source>
</evidence>
<evidence type="ECO:0000256" key="12">
    <source>
        <dbReference type="SAM" id="MobiDB-lite"/>
    </source>
</evidence>
<comment type="similarity">
    <text evidence="3 10">Belongs to the CNOT2/3/5 family.</text>
</comment>
<evidence type="ECO:0000313" key="16">
    <source>
        <dbReference type="Proteomes" id="UP001148312"/>
    </source>
</evidence>
<evidence type="ECO:0000256" key="5">
    <source>
        <dbReference type="ARBA" id="ARBA00022491"/>
    </source>
</evidence>
<dbReference type="Proteomes" id="UP001148312">
    <property type="component" value="Unassembled WGS sequence"/>
</dbReference>
<feature type="compositionally biased region" description="Low complexity" evidence="12">
    <location>
        <begin position="360"/>
        <end position="396"/>
    </location>
</feature>
<evidence type="ECO:0000256" key="6">
    <source>
        <dbReference type="ARBA" id="ARBA00022553"/>
    </source>
</evidence>
<dbReference type="Pfam" id="PF04065">
    <property type="entry name" value="Not3"/>
    <property type="match status" value="1"/>
</dbReference>
<comment type="function">
    <text evidence="10">Acts as component of the CCR4-NOT core complex, which in the nucleus seems to be a general transcription factor, and in the cytoplasm the major mRNA deadenylase involved in mRNA turnover. The NOT protein subcomplex negatively regulates the basal and activated transcription of many genes. Preferentially affects TC-type TATA element-dependent transcription. Could directly or indirectly inhibit component(s) of the general transcription machinery.</text>
</comment>
<dbReference type="GO" id="GO:0005634">
    <property type="term" value="C:nucleus"/>
    <property type="evidence" value="ECO:0007669"/>
    <property type="project" value="UniProtKB-SubCell"/>
</dbReference>
<evidence type="ECO:0000256" key="9">
    <source>
        <dbReference type="ARBA" id="ARBA00023242"/>
    </source>
</evidence>
<feature type="compositionally biased region" description="Low complexity" evidence="12">
    <location>
        <begin position="405"/>
        <end position="423"/>
    </location>
</feature>
<keyword evidence="6" id="KW-0597">Phosphoprotein</keyword>
<dbReference type="GO" id="GO:0000932">
    <property type="term" value="C:P-body"/>
    <property type="evidence" value="ECO:0007669"/>
    <property type="project" value="UniProtKB-UniRule"/>
</dbReference>
<evidence type="ECO:0000259" key="14">
    <source>
        <dbReference type="Pfam" id="PF04153"/>
    </source>
</evidence>
<dbReference type="GO" id="GO:0030015">
    <property type="term" value="C:CCR4-NOT core complex"/>
    <property type="evidence" value="ECO:0007669"/>
    <property type="project" value="UniProtKB-UniRule"/>
</dbReference>
<feature type="region of interest" description="Disordered" evidence="12">
    <location>
        <begin position="240"/>
        <end position="313"/>
    </location>
</feature>
<comment type="subcellular location">
    <subcellularLocation>
        <location evidence="2 10">Cytoplasm</location>
    </subcellularLocation>
    <subcellularLocation>
        <location evidence="1 10">Nucleus</location>
    </subcellularLocation>
</comment>
<dbReference type="InterPro" id="IPR012270">
    <property type="entry name" value="CCR4-NOT_su3/5"/>
</dbReference>
<dbReference type="GO" id="GO:0000289">
    <property type="term" value="P:nuclear-transcribed mRNA poly(A) tail shortening"/>
    <property type="evidence" value="ECO:0007669"/>
    <property type="project" value="UniProtKB-ARBA"/>
</dbReference>
<accession>A0A9X0BJM7</accession>
<feature type="domain" description="CCR4-Not complex component Not N-terminal" evidence="13">
    <location>
        <begin position="3"/>
        <end position="230"/>
    </location>
</feature>
<organism evidence="15 16">
    <name type="scientific">Penicillium diatomitis</name>
    <dbReference type="NCBI Taxonomy" id="2819901"/>
    <lineage>
        <taxon>Eukaryota</taxon>
        <taxon>Fungi</taxon>
        <taxon>Dikarya</taxon>
        <taxon>Ascomycota</taxon>
        <taxon>Pezizomycotina</taxon>
        <taxon>Eurotiomycetes</taxon>
        <taxon>Eurotiomycetidae</taxon>
        <taxon>Eurotiales</taxon>
        <taxon>Aspergillaceae</taxon>
        <taxon>Penicillium</taxon>
    </lineage>
</organism>
<feature type="compositionally biased region" description="Basic and acidic residues" evidence="12">
    <location>
        <begin position="262"/>
        <end position="274"/>
    </location>
</feature>
<evidence type="ECO:0000256" key="3">
    <source>
        <dbReference type="ARBA" id="ARBA00007682"/>
    </source>
</evidence>
<keyword evidence="4 10" id="KW-0963">Cytoplasm</keyword>
<feature type="coiled-coil region" evidence="11">
    <location>
        <begin position="40"/>
        <end position="96"/>
    </location>
</feature>
<dbReference type="InterPro" id="IPR038635">
    <property type="entry name" value="CCR4-NOT_su2/3/5_C_sf"/>
</dbReference>
<keyword evidence="7 10" id="KW-0805">Transcription regulation</keyword>
<dbReference type="Pfam" id="PF04153">
    <property type="entry name" value="NOT2_3_5_C"/>
    <property type="match status" value="1"/>
</dbReference>
<evidence type="ECO:0000256" key="10">
    <source>
        <dbReference type="PIRNR" id="PIRNR005290"/>
    </source>
</evidence>
<comment type="caution">
    <text evidence="15">The sequence shown here is derived from an EMBL/GenBank/DDBJ whole genome shotgun (WGS) entry which is preliminary data.</text>
</comment>
<keyword evidence="16" id="KW-1185">Reference proteome</keyword>
<feature type="domain" description="NOT2/NOT3/NOT5 C-terminal" evidence="14">
    <location>
        <begin position="487"/>
        <end position="604"/>
    </location>
</feature>
<keyword evidence="11" id="KW-0175">Coiled coil</keyword>
<reference evidence="15" key="1">
    <citation type="submission" date="2022-12" db="EMBL/GenBank/DDBJ databases">
        <authorList>
            <person name="Petersen C."/>
        </authorList>
    </citation>
    <scope>NUCLEOTIDE SEQUENCE</scope>
    <source>
        <strain evidence="15">IBT 30728</strain>
    </source>
</reference>
<evidence type="ECO:0000256" key="4">
    <source>
        <dbReference type="ARBA" id="ARBA00022490"/>
    </source>
</evidence>
<evidence type="ECO:0000256" key="11">
    <source>
        <dbReference type="SAM" id="Coils"/>
    </source>
</evidence>
<feature type="coiled-coil region" evidence="11">
    <location>
        <begin position="124"/>
        <end position="158"/>
    </location>
</feature>
<dbReference type="FunFam" id="2.30.30.1020:FF:000006">
    <property type="entry name" value="CCR4-NOT transcription complex, subunit 3"/>
    <property type="match status" value="1"/>
</dbReference>
<dbReference type="PANTHER" id="PTHR23326">
    <property type="entry name" value="CCR4 NOT-RELATED"/>
    <property type="match status" value="1"/>
</dbReference>
<evidence type="ECO:0000256" key="1">
    <source>
        <dbReference type="ARBA" id="ARBA00004123"/>
    </source>
</evidence>
<keyword evidence="9 10" id="KW-0539">Nucleus</keyword>
<evidence type="ECO:0000256" key="7">
    <source>
        <dbReference type="ARBA" id="ARBA00023015"/>
    </source>
</evidence>
<keyword evidence="5 10" id="KW-0678">Repressor</keyword>
<protein>
    <recommendedName>
        <fullName evidence="10">General negative regulator of transcription subunit</fullName>
    </recommendedName>
</protein>
<name>A0A9X0BJM7_9EURO</name>
<dbReference type="PIRSF" id="PIRSF005290">
    <property type="entry name" value="NOT_su_3_5"/>
    <property type="match status" value="1"/>
</dbReference>
<dbReference type="Gene3D" id="2.30.30.1020">
    <property type="entry name" value="CCR4-NOT complex subunit 2/3/5, C-terminal domain"/>
    <property type="match status" value="1"/>
</dbReference>
<dbReference type="RefSeq" id="XP_056786234.1">
    <property type="nucleotide sequence ID" value="XM_056938857.1"/>
</dbReference>
<evidence type="ECO:0000256" key="2">
    <source>
        <dbReference type="ARBA" id="ARBA00004496"/>
    </source>
</evidence>